<dbReference type="InterPro" id="IPR001005">
    <property type="entry name" value="SANT/Myb"/>
</dbReference>
<reference evidence="7 8" key="1">
    <citation type="submission" date="2023-12" db="EMBL/GenBank/DDBJ databases">
        <title>A high-quality genome assembly for Dillenia turbinata (Dilleniales).</title>
        <authorList>
            <person name="Chanderbali A."/>
        </authorList>
    </citation>
    <scope>NUCLEOTIDE SEQUENCE [LARGE SCALE GENOMIC DNA]</scope>
    <source>
        <strain evidence="7">LSX21</strain>
        <tissue evidence="7">Leaf</tissue>
    </source>
</reference>
<dbReference type="CDD" id="cd00167">
    <property type="entry name" value="SANT"/>
    <property type="match status" value="1"/>
</dbReference>
<dbReference type="SMART" id="SM00717">
    <property type="entry name" value="SANT"/>
    <property type="match status" value="1"/>
</dbReference>
<dbReference type="GO" id="GO:0005634">
    <property type="term" value="C:nucleus"/>
    <property type="evidence" value="ECO:0007669"/>
    <property type="project" value="UniProtKB-SubCell"/>
</dbReference>
<evidence type="ECO:0000313" key="8">
    <source>
        <dbReference type="Proteomes" id="UP001370490"/>
    </source>
</evidence>
<dbReference type="Gene3D" id="1.10.10.60">
    <property type="entry name" value="Homeodomain-like"/>
    <property type="match status" value="1"/>
</dbReference>
<feature type="compositionally biased region" description="Polar residues" evidence="3">
    <location>
        <begin position="74"/>
        <end position="83"/>
    </location>
</feature>
<dbReference type="PROSITE" id="PS51294">
    <property type="entry name" value="HTH_MYB"/>
    <property type="match status" value="1"/>
</dbReference>
<accession>A0AAN8VTG0</accession>
<name>A0AAN8VTG0_9MAGN</name>
<feature type="domain" description="Myb-like" evidence="4">
    <location>
        <begin position="36"/>
        <end position="86"/>
    </location>
</feature>
<evidence type="ECO:0000259" key="5">
    <source>
        <dbReference type="PROSITE" id="PS51293"/>
    </source>
</evidence>
<protein>
    <submittedName>
        <fullName evidence="7">SANT/Myb domain</fullName>
    </submittedName>
</protein>
<dbReference type="FunFam" id="1.10.10.60:FF:000381">
    <property type="entry name" value="Transcription factor MYB119"/>
    <property type="match status" value="1"/>
</dbReference>
<evidence type="ECO:0000256" key="1">
    <source>
        <dbReference type="ARBA" id="ARBA00004123"/>
    </source>
</evidence>
<feature type="domain" description="HTH myb-type" evidence="6">
    <location>
        <begin position="36"/>
        <end position="90"/>
    </location>
</feature>
<feature type="compositionally biased region" description="Polar residues" evidence="3">
    <location>
        <begin position="102"/>
        <end position="113"/>
    </location>
</feature>
<dbReference type="AlphaFoldDB" id="A0AAN8VTG0"/>
<proteinExistence type="predicted"/>
<evidence type="ECO:0000259" key="4">
    <source>
        <dbReference type="PROSITE" id="PS50090"/>
    </source>
</evidence>
<dbReference type="InterPro" id="IPR050560">
    <property type="entry name" value="MYB_TF"/>
</dbReference>
<feature type="compositionally biased region" description="Basic residues" evidence="3">
    <location>
        <begin position="84"/>
        <end position="97"/>
    </location>
</feature>
<evidence type="ECO:0000313" key="7">
    <source>
        <dbReference type="EMBL" id="KAK6935751.1"/>
    </source>
</evidence>
<dbReference type="EMBL" id="JBAMMX010000007">
    <property type="protein sequence ID" value="KAK6935751.1"/>
    <property type="molecule type" value="Genomic_DNA"/>
</dbReference>
<dbReference type="PANTHER" id="PTHR45614">
    <property type="entry name" value="MYB PROTEIN-RELATED"/>
    <property type="match status" value="1"/>
</dbReference>
<dbReference type="SUPFAM" id="SSF46689">
    <property type="entry name" value="Homeodomain-like"/>
    <property type="match status" value="1"/>
</dbReference>
<dbReference type="Proteomes" id="UP001370490">
    <property type="component" value="Unassembled WGS sequence"/>
</dbReference>
<dbReference type="PROSITE" id="PS51293">
    <property type="entry name" value="SANT"/>
    <property type="match status" value="1"/>
</dbReference>
<dbReference type="Pfam" id="PF00249">
    <property type="entry name" value="Myb_DNA-binding"/>
    <property type="match status" value="1"/>
</dbReference>
<evidence type="ECO:0000256" key="2">
    <source>
        <dbReference type="ARBA" id="ARBA00023242"/>
    </source>
</evidence>
<organism evidence="7 8">
    <name type="scientific">Dillenia turbinata</name>
    <dbReference type="NCBI Taxonomy" id="194707"/>
    <lineage>
        <taxon>Eukaryota</taxon>
        <taxon>Viridiplantae</taxon>
        <taxon>Streptophyta</taxon>
        <taxon>Embryophyta</taxon>
        <taxon>Tracheophyta</taxon>
        <taxon>Spermatophyta</taxon>
        <taxon>Magnoliopsida</taxon>
        <taxon>eudicotyledons</taxon>
        <taxon>Gunneridae</taxon>
        <taxon>Pentapetalae</taxon>
        <taxon>Dilleniales</taxon>
        <taxon>Dilleniaceae</taxon>
        <taxon>Dillenia</taxon>
    </lineage>
</organism>
<evidence type="ECO:0000259" key="6">
    <source>
        <dbReference type="PROSITE" id="PS51294"/>
    </source>
</evidence>
<dbReference type="PANTHER" id="PTHR45614:SF218">
    <property type="entry name" value="TRANSCRIPTION FACTOR MYB119-RELATED"/>
    <property type="match status" value="1"/>
</dbReference>
<dbReference type="InterPro" id="IPR009057">
    <property type="entry name" value="Homeodomain-like_sf"/>
</dbReference>
<keyword evidence="8" id="KW-1185">Reference proteome</keyword>
<dbReference type="GO" id="GO:0000978">
    <property type="term" value="F:RNA polymerase II cis-regulatory region sequence-specific DNA binding"/>
    <property type="evidence" value="ECO:0007669"/>
    <property type="project" value="TreeGrafter"/>
</dbReference>
<evidence type="ECO:0000256" key="3">
    <source>
        <dbReference type="SAM" id="MobiDB-lite"/>
    </source>
</evidence>
<dbReference type="InterPro" id="IPR017930">
    <property type="entry name" value="Myb_dom"/>
</dbReference>
<dbReference type="InterPro" id="IPR017884">
    <property type="entry name" value="SANT_dom"/>
</dbReference>
<keyword evidence="2" id="KW-0539">Nucleus</keyword>
<gene>
    <name evidence="7" type="ORF">RJ641_032781</name>
</gene>
<dbReference type="GO" id="GO:0000981">
    <property type="term" value="F:DNA-binding transcription factor activity, RNA polymerase II-specific"/>
    <property type="evidence" value="ECO:0007669"/>
    <property type="project" value="TreeGrafter"/>
</dbReference>
<comment type="subcellular location">
    <subcellularLocation>
        <location evidence="1">Nucleus</location>
    </subcellularLocation>
</comment>
<feature type="compositionally biased region" description="Polar residues" evidence="3">
    <location>
        <begin position="123"/>
        <end position="159"/>
    </location>
</feature>
<dbReference type="PROSITE" id="PS50090">
    <property type="entry name" value="MYB_LIKE"/>
    <property type="match status" value="1"/>
</dbReference>
<feature type="domain" description="SANT" evidence="5">
    <location>
        <begin position="41"/>
        <end position="90"/>
    </location>
</feature>
<sequence length="295" mass="32980">MGNFGHANLKGQFRHIVHLQPYLLDHIPYNSILSSNVHFHKDTWSEEEERMLIEAHEKVGNRWAEIAKRIPGRTENSIKNHWNATKRRQNSKRKNNKKTSSANQNGKSAQPTLLQDYIRRKTLNNNDPHSNPDSTITSTNLSTPTGSTVTDDPSSTHLNAFQLSEPSESVGSPSFITSTCDDELLFMQDFFSKSSKSSYTLYDDLSIKVPDSPDTEAFYGDHQNHNAGSAPSTSNHCLSDHYIASLLNGTTSSSHGMDCGAYDGMNVDIAKEQTCIEMDLMEMLSKTTNNCGCMW</sequence>
<feature type="region of interest" description="Disordered" evidence="3">
    <location>
        <begin position="72"/>
        <end position="159"/>
    </location>
</feature>
<comment type="caution">
    <text evidence="7">The sequence shown here is derived from an EMBL/GenBank/DDBJ whole genome shotgun (WGS) entry which is preliminary data.</text>
</comment>